<feature type="domain" description="Major facilitator superfamily (MFS) profile" evidence="10">
    <location>
        <begin position="19"/>
        <end position="451"/>
    </location>
</feature>
<keyword evidence="2" id="KW-0813">Transport</keyword>
<dbReference type="InterPro" id="IPR003663">
    <property type="entry name" value="Sugar/inositol_transpt"/>
</dbReference>
<gene>
    <name evidence="11" type="ORF">CALMAC_LOCUS19185</name>
</gene>
<evidence type="ECO:0000313" key="12">
    <source>
        <dbReference type="Proteomes" id="UP000410492"/>
    </source>
</evidence>
<keyword evidence="4" id="KW-0762">Sugar transport</keyword>
<comment type="subcellular location">
    <subcellularLocation>
        <location evidence="1">Cell membrane</location>
        <topology evidence="1">Multi-pass membrane protein</topology>
    </subcellularLocation>
</comment>
<dbReference type="PANTHER" id="PTHR48021:SF1">
    <property type="entry name" value="GH07001P-RELATED"/>
    <property type="match status" value="1"/>
</dbReference>
<dbReference type="PROSITE" id="PS50850">
    <property type="entry name" value="MFS"/>
    <property type="match status" value="1"/>
</dbReference>
<evidence type="ECO:0000256" key="8">
    <source>
        <dbReference type="ARBA" id="ARBA00023180"/>
    </source>
</evidence>
<protein>
    <recommendedName>
        <fullName evidence="10">Major facilitator superfamily (MFS) profile domain-containing protein</fullName>
    </recommendedName>
</protein>
<dbReference type="InterPro" id="IPR005828">
    <property type="entry name" value="MFS_sugar_transport-like"/>
</dbReference>
<feature type="transmembrane region" description="Helical" evidence="9">
    <location>
        <begin position="151"/>
        <end position="171"/>
    </location>
</feature>
<feature type="transmembrane region" description="Helical" evidence="9">
    <location>
        <begin position="294"/>
        <end position="315"/>
    </location>
</feature>
<dbReference type="GO" id="GO:0022857">
    <property type="term" value="F:transmembrane transporter activity"/>
    <property type="evidence" value="ECO:0007669"/>
    <property type="project" value="InterPro"/>
</dbReference>
<feature type="transmembrane region" description="Helical" evidence="9">
    <location>
        <begin position="117"/>
        <end position="139"/>
    </location>
</feature>
<dbReference type="AlphaFoldDB" id="A0A653DQU7"/>
<dbReference type="PRINTS" id="PR00171">
    <property type="entry name" value="SUGRTRNSPORT"/>
</dbReference>
<feature type="transmembrane region" description="Helical" evidence="9">
    <location>
        <begin position="321"/>
        <end position="342"/>
    </location>
</feature>
<feature type="transmembrane region" description="Helical" evidence="9">
    <location>
        <begin position="427"/>
        <end position="447"/>
    </location>
</feature>
<dbReference type="InterPro" id="IPR050549">
    <property type="entry name" value="MFS_Trehalose_Transporter"/>
</dbReference>
<evidence type="ECO:0000313" key="11">
    <source>
        <dbReference type="EMBL" id="VEN61903.1"/>
    </source>
</evidence>
<dbReference type="Pfam" id="PF00083">
    <property type="entry name" value="Sugar_tr"/>
    <property type="match status" value="1"/>
</dbReference>
<dbReference type="EMBL" id="CAACVG010013481">
    <property type="protein sequence ID" value="VEN61903.1"/>
    <property type="molecule type" value="Genomic_DNA"/>
</dbReference>
<name>A0A653DQU7_CALMS</name>
<keyword evidence="8" id="KW-0325">Glycoprotein</keyword>
<dbReference type="PROSITE" id="PS00217">
    <property type="entry name" value="SUGAR_TRANSPORT_2"/>
    <property type="match status" value="1"/>
</dbReference>
<dbReference type="OrthoDB" id="6339427at2759"/>
<keyword evidence="5 9" id="KW-0812">Transmembrane</keyword>
<feature type="transmembrane region" description="Helical" evidence="9">
    <location>
        <begin position="93"/>
        <end position="111"/>
    </location>
</feature>
<organism evidence="11 12">
    <name type="scientific">Callosobruchus maculatus</name>
    <name type="common">Southern cowpea weevil</name>
    <name type="synonym">Pulse bruchid</name>
    <dbReference type="NCBI Taxonomy" id="64391"/>
    <lineage>
        <taxon>Eukaryota</taxon>
        <taxon>Metazoa</taxon>
        <taxon>Ecdysozoa</taxon>
        <taxon>Arthropoda</taxon>
        <taxon>Hexapoda</taxon>
        <taxon>Insecta</taxon>
        <taxon>Pterygota</taxon>
        <taxon>Neoptera</taxon>
        <taxon>Endopterygota</taxon>
        <taxon>Coleoptera</taxon>
        <taxon>Polyphaga</taxon>
        <taxon>Cucujiformia</taxon>
        <taxon>Chrysomeloidea</taxon>
        <taxon>Chrysomelidae</taxon>
        <taxon>Bruchinae</taxon>
        <taxon>Bruchini</taxon>
        <taxon>Callosobruchus</taxon>
    </lineage>
</organism>
<dbReference type="FunFam" id="1.20.1250.20:FF:000218">
    <property type="entry name" value="facilitated trehalose transporter Tret1"/>
    <property type="match status" value="1"/>
</dbReference>
<dbReference type="GO" id="GO:0005886">
    <property type="term" value="C:plasma membrane"/>
    <property type="evidence" value="ECO:0007669"/>
    <property type="project" value="UniProtKB-SubCell"/>
</dbReference>
<evidence type="ECO:0000259" key="10">
    <source>
        <dbReference type="PROSITE" id="PS50850"/>
    </source>
</evidence>
<feature type="transmembrane region" description="Helical" evidence="9">
    <location>
        <begin position="20"/>
        <end position="42"/>
    </location>
</feature>
<dbReference type="Proteomes" id="UP000410492">
    <property type="component" value="Unassembled WGS sequence"/>
</dbReference>
<evidence type="ECO:0000256" key="5">
    <source>
        <dbReference type="ARBA" id="ARBA00022692"/>
    </source>
</evidence>
<dbReference type="Gene3D" id="1.20.1250.20">
    <property type="entry name" value="MFS general substrate transporter like domains"/>
    <property type="match status" value="1"/>
</dbReference>
<evidence type="ECO:0000256" key="9">
    <source>
        <dbReference type="SAM" id="Phobius"/>
    </source>
</evidence>
<dbReference type="SUPFAM" id="SSF103473">
    <property type="entry name" value="MFS general substrate transporter"/>
    <property type="match status" value="1"/>
</dbReference>
<evidence type="ECO:0000256" key="2">
    <source>
        <dbReference type="ARBA" id="ARBA00022448"/>
    </source>
</evidence>
<dbReference type="InterPro" id="IPR005829">
    <property type="entry name" value="Sugar_transporter_CS"/>
</dbReference>
<keyword evidence="3" id="KW-1003">Cell membrane</keyword>
<dbReference type="PANTHER" id="PTHR48021">
    <property type="match status" value="1"/>
</dbReference>
<evidence type="ECO:0000256" key="1">
    <source>
        <dbReference type="ARBA" id="ARBA00004651"/>
    </source>
</evidence>
<reference evidence="11 12" key="1">
    <citation type="submission" date="2019-01" db="EMBL/GenBank/DDBJ databases">
        <authorList>
            <person name="Sayadi A."/>
        </authorList>
    </citation>
    <scope>NUCLEOTIDE SEQUENCE [LARGE SCALE GENOMIC DNA]</scope>
</reference>
<feature type="transmembrane region" description="Helical" evidence="9">
    <location>
        <begin position="363"/>
        <end position="385"/>
    </location>
</feature>
<proteinExistence type="predicted"/>
<evidence type="ECO:0000256" key="6">
    <source>
        <dbReference type="ARBA" id="ARBA00022989"/>
    </source>
</evidence>
<keyword evidence="7 9" id="KW-0472">Membrane</keyword>
<dbReference type="InterPro" id="IPR036259">
    <property type="entry name" value="MFS_trans_sf"/>
</dbReference>
<evidence type="ECO:0000256" key="3">
    <source>
        <dbReference type="ARBA" id="ARBA00022475"/>
    </source>
</evidence>
<dbReference type="InterPro" id="IPR020846">
    <property type="entry name" value="MFS_dom"/>
</dbReference>
<evidence type="ECO:0000256" key="7">
    <source>
        <dbReference type="ARBA" id="ARBA00023136"/>
    </source>
</evidence>
<accession>A0A653DQU7</accession>
<keyword evidence="6 9" id="KW-1133">Transmembrane helix</keyword>
<evidence type="ECO:0000256" key="4">
    <source>
        <dbReference type="ARBA" id="ARBA00022597"/>
    </source>
</evidence>
<sequence>MEHHHKHKRSLRQTGTVGPVYAAAIAVNVGVMATGTALSWTSNLKPDWRTGDLNGLIINEEVRAWIAQFQSIGGMMACIPTGLLNDYIGRKPTLILATVPFLLGWTCMAYGRHTAFLYLGRLFCGFGSGMFNVTCPLYVGEVSPLAIRGRTLCSFFVFYSLGMLWANFFGYIFPIKLYIFSCASLQLMFNSTFFFQPHSPVHSIQIGKIQKTEETLHKLRGSKYDMWPELRTIQLELSRDSKRKHFWEVLKEDAVRKAIYMSFSLVGLKQLSGVTRAHFYTKEILGSIKWINRYWGCCITGLMQMFFAFIPVLFVDKLGRRFHLVLSFGTMSLSAAVLGIHYSLKDRKLISASQLENMSLTPVIALAFFLGGYSLGVASISYSFPVEIFPADIRSRFVSFCVAFNYFNAFTNTRMYTSIAKAYGHDVVFYITASFALTGALCSAFWYPETSNKSTYEIFAGLEGRDVTHDIKPRRKSRVMGDVEE</sequence>
<keyword evidence="12" id="KW-1185">Reference proteome</keyword>